<accession>A0AC58JJ19</accession>
<gene>
    <name evidence="2" type="primary">ankrd31</name>
    <name evidence="2" type="synonym">zgc:113046</name>
</gene>
<organism evidence="1 2">
    <name type="scientific">Danio rerio</name>
    <name type="common">Zebrafish</name>
    <name type="synonym">Brachydanio rerio</name>
    <dbReference type="NCBI Taxonomy" id="7955"/>
    <lineage>
        <taxon>Eukaryota</taxon>
        <taxon>Metazoa</taxon>
        <taxon>Chordata</taxon>
        <taxon>Craniata</taxon>
        <taxon>Vertebrata</taxon>
        <taxon>Euteleostomi</taxon>
        <taxon>Actinopterygii</taxon>
        <taxon>Neopterygii</taxon>
        <taxon>Teleostei</taxon>
        <taxon>Ostariophysi</taxon>
        <taxon>Cypriniformes</taxon>
        <taxon>Danionidae</taxon>
        <taxon>Danioninae</taxon>
        <taxon>Danio</taxon>
    </lineage>
</organism>
<sequence length="327" mass="36094">MDLDQEETIATDDDSGEVNGSIYLRRLMLTGHQSSSSNVVFSAEMSEDISPQIELQCCTEQSRKTSTTEQTHGTMLSPANTLRDQAVLTQEQNSPGRDHILHSEVVRPRPVQDTVSLDAPQRQPGPVLRHSTRKIVRTDLLDKMKSPPQQNTQRRSLPSKKKNPDTKALSTALPTRAKQTKPNFSQADNSPRTTDSGVNPSVGQSRNQNPIRDTRPPLQKTKRTADESEHEGSVQCSAAEPVPGPSREQPNLEPSAQTSTNELFVRNQEQDFSSQGSLLLQDQESEGSDTSSCPDSELTMDYIEDRSSSPQHWTLCATQDFSATNIG</sequence>
<reference evidence="2" key="1">
    <citation type="submission" date="2025-08" db="UniProtKB">
        <authorList>
            <consortium name="RefSeq"/>
        </authorList>
    </citation>
    <scope>IDENTIFICATION</scope>
    <source>
        <strain evidence="2">Tuebingen</strain>
        <tissue evidence="2">Fibroblasts and whole tissue</tissue>
    </source>
</reference>
<evidence type="ECO:0000313" key="1">
    <source>
        <dbReference type="Proteomes" id="UP000000437"/>
    </source>
</evidence>
<dbReference type="RefSeq" id="XP_073806471.1">
    <property type="nucleotide sequence ID" value="XM_073950370.1"/>
</dbReference>
<keyword evidence="1" id="KW-1185">Reference proteome</keyword>
<name>A0AC58JJ19_DANRE</name>
<proteinExistence type="predicted"/>
<protein>
    <submittedName>
        <fullName evidence="2">Ankyrin repeat domain-containing protein 31 isoform X3</fullName>
    </submittedName>
</protein>
<dbReference type="Proteomes" id="UP000000437">
    <property type="component" value="Chromosome 5"/>
</dbReference>
<evidence type="ECO:0000313" key="2">
    <source>
        <dbReference type="RefSeq" id="XP_073806471.1"/>
    </source>
</evidence>